<dbReference type="OrthoDB" id="3543865at2"/>
<name>A0A3A4AK60_9ACTN</name>
<reference evidence="1 2" key="1">
    <citation type="submission" date="2018-09" db="EMBL/GenBank/DDBJ databases">
        <title>YIM 75507 draft genome.</title>
        <authorList>
            <person name="Tang S."/>
            <person name="Feng Y."/>
        </authorList>
    </citation>
    <scope>NUCLEOTIDE SEQUENCE [LARGE SCALE GENOMIC DNA]</scope>
    <source>
        <strain evidence="1 2">YIM 75507</strain>
    </source>
</reference>
<accession>A0A3A4AK60</accession>
<dbReference type="AlphaFoldDB" id="A0A3A4AK60"/>
<comment type="caution">
    <text evidence="1">The sequence shown here is derived from an EMBL/GenBank/DDBJ whole genome shotgun (WGS) entry which is preliminary data.</text>
</comment>
<evidence type="ECO:0000313" key="1">
    <source>
        <dbReference type="EMBL" id="RJL30036.1"/>
    </source>
</evidence>
<keyword evidence="2" id="KW-1185">Reference proteome</keyword>
<proteinExistence type="predicted"/>
<sequence>MNLNLHYDALEQCRREARNQAKNFGEGFSAKTTATGLLGGVGGTLLAKIAAVETLVEDEFRAARTLFDGVETGLDSVDRIVRKAHGALYQPKPEMTV</sequence>
<organism evidence="1 2">
    <name type="scientific">Bailinhaonella thermotolerans</name>
    <dbReference type="NCBI Taxonomy" id="1070861"/>
    <lineage>
        <taxon>Bacteria</taxon>
        <taxon>Bacillati</taxon>
        <taxon>Actinomycetota</taxon>
        <taxon>Actinomycetes</taxon>
        <taxon>Streptosporangiales</taxon>
        <taxon>Streptosporangiaceae</taxon>
        <taxon>Bailinhaonella</taxon>
    </lineage>
</organism>
<dbReference type="EMBL" id="QZEY01000010">
    <property type="protein sequence ID" value="RJL30036.1"/>
    <property type="molecule type" value="Genomic_DNA"/>
</dbReference>
<protein>
    <submittedName>
        <fullName evidence="1">Uncharacterized protein</fullName>
    </submittedName>
</protein>
<dbReference type="Proteomes" id="UP000265768">
    <property type="component" value="Unassembled WGS sequence"/>
</dbReference>
<gene>
    <name evidence="1" type="ORF">D5H75_24160</name>
</gene>
<evidence type="ECO:0000313" key="2">
    <source>
        <dbReference type="Proteomes" id="UP000265768"/>
    </source>
</evidence>
<dbReference type="RefSeq" id="WP_119928813.1">
    <property type="nucleotide sequence ID" value="NZ_QZEY01000010.1"/>
</dbReference>